<dbReference type="EnsemblProtists" id="EKX53807">
    <property type="protein sequence ID" value="EKX53807"/>
    <property type="gene ID" value="GUITHDRAFT_100776"/>
</dbReference>
<dbReference type="HOGENOM" id="CLU_1698871_0_0_1"/>
<dbReference type="AlphaFoldDB" id="L1JZN9"/>
<accession>L1JZN9</accession>
<reference evidence="4" key="2">
    <citation type="submission" date="2012-11" db="EMBL/GenBank/DDBJ databases">
        <authorList>
            <person name="Kuo A."/>
            <person name="Curtis B.A."/>
            <person name="Tanifuji G."/>
            <person name="Burki F."/>
            <person name="Gruber A."/>
            <person name="Irimia M."/>
            <person name="Maruyama S."/>
            <person name="Arias M.C."/>
            <person name="Ball S.G."/>
            <person name="Gile G.H."/>
            <person name="Hirakawa Y."/>
            <person name="Hopkins J.F."/>
            <person name="Rensing S.A."/>
            <person name="Schmutz J."/>
            <person name="Symeonidi A."/>
            <person name="Elias M."/>
            <person name="Eveleigh R.J."/>
            <person name="Herman E.K."/>
            <person name="Klute M.J."/>
            <person name="Nakayama T."/>
            <person name="Obornik M."/>
            <person name="Reyes-Prieto A."/>
            <person name="Armbrust E.V."/>
            <person name="Aves S.J."/>
            <person name="Beiko R.G."/>
            <person name="Coutinho P."/>
            <person name="Dacks J.B."/>
            <person name="Durnford D.G."/>
            <person name="Fast N.M."/>
            <person name="Green B.R."/>
            <person name="Grisdale C."/>
            <person name="Hempe F."/>
            <person name="Henrissat B."/>
            <person name="Hoppner M.P."/>
            <person name="Ishida K.-I."/>
            <person name="Kim E."/>
            <person name="Koreny L."/>
            <person name="Kroth P.G."/>
            <person name="Liu Y."/>
            <person name="Malik S.-B."/>
            <person name="Maier U.G."/>
            <person name="McRose D."/>
            <person name="Mock T."/>
            <person name="Neilson J.A."/>
            <person name="Onodera N.T."/>
            <person name="Poole A.M."/>
            <person name="Pritham E.J."/>
            <person name="Richards T.A."/>
            <person name="Rocap G."/>
            <person name="Roy S.W."/>
            <person name="Sarai C."/>
            <person name="Schaack S."/>
            <person name="Shirato S."/>
            <person name="Slamovits C.H."/>
            <person name="Spencer D.F."/>
            <person name="Suzuki S."/>
            <person name="Worden A.Z."/>
            <person name="Zauner S."/>
            <person name="Barry K."/>
            <person name="Bell C."/>
            <person name="Bharti A.K."/>
            <person name="Crow J.A."/>
            <person name="Grimwood J."/>
            <person name="Kramer R."/>
            <person name="Lindquist E."/>
            <person name="Lucas S."/>
            <person name="Salamov A."/>
            <person name="McFadden G.I."/>
            <person name="Lane C.E."/>
            <person name="Keeling P.J."/>
            <person name="Gray M.W."/>
            <person name="Grigoriev I.V."/>
            <person name="Archibald J.M."/>
        </authorList>
    </citation>
    <scope>NUCLEOTIDE SEQUENCE</scope>
    <source>
        <strain evidence="4">CCMP2712</strain>
    </source>
</reference>
<evidence type="ECO:0000256" key="1">
    <source>
        <dbReference type="SAM" id="MobiDB-lite"/>
    </source>
</evidence>
<evidence type="ECO:0000313" key="4">
    <source>
        <dbReference type="Proteomes" id="UP000011087"/>
    </source>
</evidence>
<name>L1JZN9_GUITC</name>
<dbReference type="Proteomes" id="UP000011087">
    <property type="component" value="Unassembled WGS sequence"/>
</dbReference>
<dbReference type="RefSeq" id="XP_005840787.1">
    <property type="nucleotide sequence ID" value="XM_005840730.1"/>
</dbReference>
<reference evidence="3" key="3">
    <citation type="submission" date="2016-03" db="UniProtKB">
        <authorList>
            <consortium name="EnsemblProtists"/>
        </authorList>
    </citation>
    <scope>IDENTIFICATION</scope>
</reference>
<evidence type="ECO:0000313" key="3">
    <source>
        <dbReference type="EnsemblProtists" id="EKX53807"/>
    </source>
</evidence>
<sequence length="155" mass="17572">MWIKSSDMDVNVRTRSKIPRFFSRLEEATLREEPSANVTLVLNARVPLARLTLRGTNFDVTHEWGEDNVIARHHVQVREWARRYSRDEAVCQSMRLIKVWAGAQRLNSPTEGGLNSLGWFVLFLSSVSDLLPPQHEEHDDEVVGGGKRGRVAAPA</sequence>
<reference evidence="2 4" key="1">
    <citation type="journal article" date="2012" name="Nature">
        <title>Algal genomes reveal evolutionary mosaicism and the fate of nucleomorphs.</title>
        <authorList>
            <consortium name="DOE Joint Genome Institute"/>
            <person name="Curtis B.A."/>
            <person name="Tanifuji G."/>
            <person name="Burki F."/>
            <person name="Gruber A."/>
            <person name="Irimia M."/>
            <person name="Maruyama S."/>
            <person name="Arias M.C."/>
            <person name="Ball S.G."/>
            <person name="Gile G.H."/>
            <person name="Hirakawa Y."/>
            <person name="Hopkins J.F."/>
            <person name="Kuo A."/>
            <person name="Rensing S.A."/>
            <person name="Schmutz J."/>
            <person name="Symeonidi A."/>
            <person name="Elias M."/>
            <person name="Eveleigh R.J."/>
            <person name="Herman E.K."/>
            <person name="Klute M.J."/>
            <person name="Nakayama T."/>
            <person name="Obornik M."/>
            <person name="Reyes-Prieto A."/>
            <person name="Armbrust E.V."/>
            <person name="Aves S.J."/>
            <person name="Beiko R.G."/>
            <person name="Coutinho P."/>
            <person name="Dacks J.B."/>
            <person name="Durnford D.G."/>
            <person name="Fast N.M."/>
            <person name="Green B.R."/>
            <person name="Grisdale C.J."/>
            <person name="Hempel F."/>
            <person name="Henrissat B."/>
            <person name="Hoppner M.P."/>
            <person name="Ishida K."/>
            <person name="Kim E."/>
            <person name="Koreny L."/>
            <person name="Kroth P.G."/>
            <person name="Liu Y."/>
            <person name="Malik S.B."/>
            <person name="Maier U.G."/>
            <person name="McRose D."/>
            <person name="Mock T."/>
            <person name="Neilson J.A."/>
            <person name="Onodera N.T."/>
            <person name="Poole A.M."/>
            <person name="Pritham E.J."/>
            <person name="Richards T.A."/>
            <person name="Rocap G."/>
            <person name="Roy S.W."/>
            <person name="Sarai C."/>
            <person name="Schaack S."/>
            <person name="Shirato S."/>
            <person name="Slamovits C.H."/>
            <person name="Spencer D.F."/>
            <person name="Suzuki S."/>
            <person name="Worden A.Z."/>
            <person name="Zauner S."/>
            <person name="Barry K."/>
            <person name="Bell C."/>
            <person name="Bharti A.K."/>
            <person name="Crow J.A."/>
            <person name="Grimwood J."/>
            <person name="Kramer R."/>
            <person name="Lindquist E."/>
            <person name="Lucas S."/>
            <person name="Salamov A."/>
            <person name="McFadden G.I."/>
            <person name="Lane C.E."/>
            <person name="Keeling P.J."/>
            <person name="Gray M.W."/>
            <person name="Grigoriev I.V."/>
            <person name="Archibald J.M."/>
        </authorList>
    </citation>
    <scope>NUCLEOTIDE SEQUENCE</scope>
    <source>
        <strain evidence="2 4">CCMP2712</strain>
    </source>
</reference>
<dbReference type="SUPFAM" id="SSF81301">
    <property type="entry name" value="Nucleotidyltransferase"/>
    <property type="match status" value="1"/>
</dbReference>
<dbReference type="KEGG" id="gtt:GUITHDRAFT_100776"/>
<dbReference type="GeneID" id="17310307"/>
<evidence type="ECO:0000313" key="2">
    <source>
        <dbReference type="EMBL" id="EKX53807.1"/>
    </source>
</evidence>
<organism evidence="2">
    <name type="scientific">Guillardia theta (strain CCMP2712)</name>
    <name type="common">Cryptophyte</name>
    <dbReference type="NCBI Taxonomy" id="905079"/>
    <lineage>
        <taxon>Eukaryota</taxon>
        <taxon>Cryptophyceae</taxon>
        <taxon>Pyrenomonadales</taxon>
        <taxon>Geminigeraceae</taxon>
        <taxon>Guillardia</taxon>
    </lineage>
</organism>
<dbReference type="InterPro" id="IPR043519">
    <property type="entry name" value="NT_sf"/>
</dbReference>
<proteinExistence type="predicted"/>
<gene>
    <name evidence="2" type="ORF">GUITHDRAFT_100776</name>
</gene>
<dbReference type="Gene3D" id="3.30.460.10">
    <property type="entry name" value="Beta Polymerase, domain 2"/>
    <property type="match status" value="1"/>
</dbReference>
<dbReference type="Gene3D" id="1.10.1410.10">
    <property type="match status" value="1"/>
</dbReference>
<protein>
    <submittedName>
        <fullName evidence="2 3">Uncharacterized protein</fullName>
    </submittedName>
</protein>
<dbReference type="PaxDb" id="55529-EKX53807"/>
<keyword evidence="4" id="KW-1185">Reference proteome</keyword>
<feature type="region of interest" description="Disordered" evidence="1">
    <location>
        <begin position="134"/>
        <end position="155"/>
    </location>
</feature>
<dbReference type="EMBL" id="JH992969">
    <property type="protein sequence ID" value="EKX53807.1"/>
    <property type="molecule type" value="Genomic_DNA"/>
</dbReference>